<sequence length="546" mass="57069">MIGYIVGALMLMSIVLGTFGPKVMQAFVPAAGTAKQLEVLDQLRQLAPQLALNGFGSTFPTPGRWTCSTGAAGAGLWSCVPAFAVSTSLAPSEYVICPYWQGYRSFPGSDAASGQPKTPLWTGYGRGYPGFSGLQAPYDTRGATIRMRASLRIIHRGADKKFSTNCQTTSASVAGDDIELDLQSTNIAAIRTGAGYKAPVDDISTVASPQLNDVRLERSSNMLKIYTSSGWQPLAPGEAPAPASAPYSPTSCRTAGYIPVAATTLADGSIEPGFCVSKFEGGFAGSPDTAENLCKAQQGKALISGRQWMAIANQAAQDSRNWTSGVVGQGALIRGHSDGAAAAPVGGDNILTNQPADADGYNGTGNASPSDQRRTLYLSNGQVIWDFSGNRAEWTTERFLRAAAPIAFADGPDYTANAFQAGVAGAPDKTLCRYFTPGDFYVGCAQGPAGTALTLQGLLPAYARPTAVPAGDTYAMNLGVLKRASLAASTTYLDYGALRGGRLTSQTLGRLGGVFELELLKYYSSAAGSYAAGANQDYGYRCVETY</sequence>
<evidence type="ECO:0000313" key="1">
    <source>
        <dbReference type="EMBL" id="MBL0427760.1"/>
    </source>
</evidence>
<accession>A0ABS1JTZ5</accession>
<reference evidence="1 2" key="1">
    <citation type="journal article" date="2017" name="Int. J. Syst. Evol. Microbiol.">
        <title>Ramlibacter alkalitolerans sp. nov., alkali-tolerant bacterium isolated from soil of ginseng.</title>
        <authorList>
            <person name="Lee D.H."/>
            <person name="Cha C.J."/>
        </authorList>
    </citation>
    <scope>NUCLEOTIDE SEQUENCE [LARGE SCALE GENOMIC DNA]</scope>
    <source>
        <strain evidence="1 2">KACC 19305</strain>
    </source>
</reference>
<protein>
    <submittedName>
        <fullName evidence="1">Uncharacterized protein</fullName>
    </submittedName>
</protein>
<name>A0ABS1JTZ5_9BURK</name>
<evidence type="ECO:0000313" key="2">
    <source>
        <dbReference type="Proteomes" id="UP000622707"/>
    </source>
</evidence>
<dbReference type="RefSeq" id="WP_201692393.1">
    <property type="nucleotide sequence ID" value="NZ_JAEQND010000013.1"/>
</dbReference>
<dbReference type="Proteomes" id="UP000622707">
    <property type="component" value="Unassembled WGS sequence"/>
</dbReference>
<organism evidence="1 2">
    <name type="scientific">Ramlibacter alkalitolerans</name>
    <dbReference type="NCBI Taxonomy" id="2039631"/>
    <lineage>
        <taxon>Bacteria</taxon>
        <taxon>Pseudomonadati</taxon>
        <taxon>Pseudomonadota</taxon>
        <taxon>Betaproteobacteria</taxon>
        <taxon>Burkholderiales</taxon>
        <taxon>Comamonadaceae</taxon>
        <taxon>Ramlibacter</taxon>
    </lineage>
</organism>
<keyword evidence="2" id="KW-1185">Reference proteome</keyword>
<dbReference type="EMBL" id="JAEQND010000013">
    <property type="protein sequence ID" value="MBL0427760.1"/>
    <property type="molecule type" value="Genomic_DNA"/>
</dbReference>
<proteinExistence type="predicted"/>
<gene>
    <name evidence="1" type="ORF">JI746_21820</name>
</gene>
<comment type="caution">
    <text evidence="1">The sequence shown here is derived from an EMBL/GenBank/DDBJ whole genome shotgun (WGS) entry which is preliminary data.</text>
</comment>